<proteinExistence type="predicted"/>
<evidence type="ECO:0000313" key="2">
    <source>
        <dbReference type="EMBL" id="UYV97581.1"/>
    </source>
</evidence>
<accession>A0AAX3EHK3</accession>
<protein>
    <submittedName>
        <fullName evidence="2">Uncharacterized protein</fullName>
    </submittedName>
</protein>
<keyword evidence="3" id="KW-1185">Reference proteome</keyword>
<organism evidence="2 3">
    <name type="scientific">Paenarthrobacter ureafaciens</name>
    <dbReference type="NCBI Taxonomy" id="37931"/>
    <lineage>
        <taxon>Bacteria</taxon>
        <taxon>Bacillati</taxon>
        <taxon>Actinomycetota</taxon>
        <taxon>Actinomycetes</taxon>
        <taxon>Micrococcales</taxon>
        <taxon>Micrococcaceae</taxon>
        <taxon>Paenarthrobacter</taxon>
    </lineage>
</organism>
<feature type="region of interest" description="Disordered" evidence="1">
    <location>
        <begin position="64"/>
        <end position="103"/>
    </location>
</feature>
<dbReference type="Proteomes" id="UP001163293">
    <property type="component" value="Chromosome"/>
</dbReference>
<evidence type="ECO:0000256" key="1">
    <source>
        <dbReference type="SAM" id="MobiDB-lite"/>
    </source>
</evidence>
<feature type="compositionally biased region" description="Basic and acidic residues" evidence="1">
    <location>
        <begin position="71"/>
        <end position="86"/>
    </location>
</feature>
<evidence type="ECO:0000313" key="3">
    <source>
        <dbReference type="Proteomes" id="UP001163293"/>
    </source>
</evidence>
<dbReference type="RefSeq" id="WP_069696546.1">
    <property type="nucleotide sequence ID" value="NZ_CP043010.1"/>
</dbReference>
<name>A0AAX3EHK3_PAEUR</name>
<sequence length="103" mass="11079">MNNENHSYRALVRVNEGKQVEDALSRAADAAVTAALADPGKGVLISRIDEATYTVELSSLIPAGVTTEQDLWERPGRRDSSHHVPGRENPQGTRPSTAHPVPA</sequence>
<gene>
    <name evidence="2" type="ORF">NL394_21565</name>
</gene>
<reference evidence="2" key="1">
    <citation type="submission" date="2022-07" db="EMBL/GenBank/DDBJ databases">
        <authorList>
            <person name="Wu T."/>
        </authorList>
    </citation>
    <scope>NUCLEOTIDE SEQUENCE</scope>
    <source>
        <strain evidence="2">SD-1</strain>
    </source>
</reference>
<dbReference type="EMBL" id="CP101185">
    <property type="protein sequence ID" value="UYV97581.1"/>
    <property type="molecule type" value="Genomic_DNA"/>
</dbReference>
<dbReference type="AlphaFoldDB" id="A0AAX3EHK3"/>